<name>A0A4Q1SAT9_9BACT</name>
<dbReference type="GO" id="GO:0030246">
    <property type="term" value="F:carbohydrate binding"/>
    <property type="evidence" value="ECO:0007669"/>
    <property type="project" value="InterPro"/>
</dbReference>
<dbReference type="OrthoDB" id="113447at2"/>
<protein>
    <submittedName>
        <fullName evidence="1">Aldose epimerase</fullName>
    </submittedName>
</protein>
<dbReference type="GO" id="GO:0005975">
    <property type="term" value="P:carbohydrate metabolic process"/>
    <property type="evidence" value="ECO:0007669"/>
    <property type="project" value="InterPro"/>
</dbReference>
<dbReference type="Proteomes" id="UP000290253">
    <property type="component" value="Unassembled WGS sequence"/>
</dbReference>
<keyword evidence="2" id="KW-1185">Reference proteome</keyword>
<dbReference type="Gene3D" id="2.70.98.10">
    <property type="match status" value="1"/>
</dbReference>
<dbReference type="AlphaFoldDB" id="A0A4Q1SAT9"/>
<proteinExistence type="predicted"/>
<reference evidence="1 2" key="1">
    <citation type="journal article" date="2016" name="Int. J. Syst. Evol. Microbiol.">
        <title>Acidipila dinghuensis sp. nov., an acidobacterium isolated from forest soil.</title>
        <authorList>
            <person name="Jiang Y.W."/>
            <person name="Wang J."/>
            <person name="Chen M.H."/>
            <person name="Lv Y.Y."/>
            <person name="Qiu L.H."/>
        </authorList>
    </citation>
    <scope>NUCLEOTIDE SEQUENCE [LARGE SCALE GENOMIC DNA]</scope>
    <source>
        <strain evidence="1 2">DHOF10</strain>
    </source>
</reference>
<organism evidence="1 2">
    <name type="scientific">Silvibacterium dinghuense</name>
    <dbReference type="NCBI Taxonomy" id="1560006"/>
    <lineage>
        <taxon>Bacteria</taxon>
        <taxon>Pseudomonadati</taxon>
        <taxon>Acidobacteriota</taxon>
        <taxon>Terriglobia</taxon>
        <taxon>Terriglobales</taxon>
        <taxon>Acidobacteriaceae</taxon>
        <taxon>Silvibacterium</taxon>
    </lineage>
</organism>
<sequence>MSQSLELRTEALQVIVAPAEGGRITSVISLDSGLEFLLQPHRPFWPLQPARHNIFLQGACAGIEECLPTVSACNLNGEQIPDHGDFWQMPWEILSVPTKTTLSLCAEGFSRPLRFRKDISLHDSSLSIAYCIKNIGEQATDFLYATHPLLAIDSDSWIVLPQEVSNLTLHSSLHDRLGAPGENVRWPAANPYSQRLDHLAHSIEKTADMLYTGRLNHGWCGLYRTLHRQGLVMRFDTSKLPYIGLWICQGGWPENENTPKQYAFAPEPTTAPCGSLRQAREKDLATPLMPGESFRFTIEFHLSRAGITREEFIRFASKHPTASTAPLISQQSGEL</sequence>
<comment type="caution">
    <text evidence="1">The sequence shown here is derived from an EMBL/GenBank/DDBJ whole genome shotgun (WGS) entry which is preliminary data.</text>
</comment>
<dbReference type="InterPro" id="IPR014718">
    <property type="entry name" value="GH-type_carb-bd"/>
</dbReference>
<dbReference type="GO" id="GO:0003824">
    <property type="term" value="F:catalytic activity"/>
    <property type="evidence" value="ECO:0007669"/>
    <property type="project" value="InterPro"/>
</dbReference>
<dbReference type="InterPro" id="IPR011013">
    <property type="entry name" value="Gal_mutarotase_sf_dom"/>
</dbReference>
<gene>
    <name evidence="1" type="ORF">ESZ00_14310</name>
</gene>
<dbReference type="SUPFAM" id="SSF74650">
    <property type="entry name" value="Galactose mutarotase-like"/>
    <property type="match status" value="1"/>
</dbReference>
<evidence type="ECO:0000313" key="2">
    <source>
        <dbReference type="Proteomes" id="UP000290253"/>
    </source>
</evidence>
<dbReference type="RefSeq" id="WP_129209012.1">
    <property type="nucleotide sequence ID" value="NZ_BMGU01000005.1"/>
</dbReference>
<accession>A0A4Q1SAT9</accession>
<dbReference type="EMBL" id="SDMK01000003">
    <property type="protein sequence ID" value="RXS94274.1"/>
    <property type="molecule type" value="Genomic_DNA"/>
</dbReference>
<evidence type="ECO:0000313" key="1">
    <source>
        <dbReference type="EMBL" id="RXS94274.1"/>
    </source>
</evidence>